<feature type="chain" id="PRO_5046690556" evidence="1">
    <location>
        <begin position="20"/>
        <end position="318"/>
    </location>
</feature>
<sequence length="318" mass="35630">MRFHLVVITVSQFLSLATVSCNSGSVKVSKWKSSKIKRESASPYVYHFGSSDSSANANKNINANPDFSTDYHYSKSAKQRSKHSEYSPMSLFALPKGSKLTITPVIEIPLIDDAEYGIGSSFSASLPISIKFDEFKWITLNNDIFTQDWSNKKPNRKSFMTDYSNSIGNEIVMDQPLSRKARDLQSFNGNETIHVSNGNPRSSLTDKCQRRSLRERLAIIQKLETIANSVGIENPKACLLRAACEIHEMDAQVQSIGLVGEFLTYVLSIEQASKGCDDYEGPVLNLLMPYIKAEIAGKSRKCSIYKKQCRTSMFQQIF</sequence>
<protein>
    <submittedName>
        <fullName evidence="2">Uncharacterized protein</fullName>
    </submittedName>
</protein>
<dbReference type="PANTHER" id="PTHR21398">
    <property type="entry name" value="AGAP007094-PA"/>
    <property type="match status" value="1"/>
</dbReference>
<proteinExistence type="predicted"/>
<keyword evidence="1" id="KW-0732">Signal</keyword>
<evidence type="ECO:0000256" key="1">
    <source>
        <dbReference type="SAM" id="SignalP"/>
    </source>
</evidence>
<keyword evidence="3" id="KW-1185">Reference proteome</keyword>
<dbReference type="Proteomes" id="UP001642540">
    <property type="component" value="Unassembled WGS sequence"/>
</dbReference>
<reference evidence="2 3" key="1">
    <citation type="submission" date="2024-08" db="EMBL/GenBank/DDBJ databases">
        <authorList>
            <person name="Cucini C."/>
            <person name="Frati F."/>
        </authorList>
    </citation>
    <scope>NUCLEOTIDE SEQUENCE [LARGE SCALE GENOMIC DNA]</scope>
</reference>
<organism evidence="2 3">
    <name type="scientific">Orchesella dallaii</name>
    <dbReference type="NCBI Taxonomy" id="48710"/>
    <lineage>
        <taxon>Eukaryota</taxon>
        <taxon>Metazoa</taxon>
        <taxon>Ecdysozoa</taxon>
        <taxon>Arthropoda</taxon>
        <taxon>Hexapoda</taxon>
        <taxon>Collembola</taxon>
        <taxon>Entomobryomorpha</taxon>
        <taxon>Entomobryoidea</taxon>
        <taxon>Orchesellidae</taxon>
        <taxon>Orchesellinae</taxon>
        <taxon>Orchesella</taxon>
    </lineage>
</organism>
<dbReference type="SMART" id="SM00718">
    <property type="entry name" value="DM4_12"/>
    <property type="match status" value="1"/>
</dbReference>
<dbReference type="PROSITE" id="PS51257">
    <property type="entry name" value="PROKAR_LIPOPROTEIN"/>
    <property type="match status" value="1"/>
</dbReference>
<dbReference type="Pfam" id="PF07841">
    <property type="entry name" value="DM4_12"/>
    <property type="match status" value="1"/>
</dbReference>
<dbReference type="InterPro" id="IPR006631">
    <property type="entry name" value="DM4_12"/>
</dbReference>
<gene>
    <name evidence="2" type="ORF">ODALV1_LOCUS8369</name>
</gene>
<accession>A0ABP1Q806</accession>
<name>A0ABP1Q806_9HEXA</name>
<comment type="caution">
    <text evidence="2">The sequence shown here is derived from an EMBL/GenBank/DDBJ whole genome shotgun (WGS) entry which is preliminary data.</text>
</comment>
<dbReference type="EMBL" id="CAXLJM020000026">
    <property type="protein sequence ID" value="CAL8092982.1"/>
    <property type="molecule type" value="Genomic_DNA"/>
</dbReference>
<evidence type="ECO:0000313" key="3">
    <source>
        <dbReference type="Proteomes" id="UP001642540"/>
    </source>
</evidence>
<feature type="signal peptide" evidence="1">
    <location>
        <begin position="1"/>
        <end position="19"/>
    </location>
</feature>
<dbReference type="PANTHER" id="PTHR21398:SF6">
    <property type="entry name" value="AGAP007094-PA"/>
    <property type="match status" value="1"/>
</dbReference>
<evidence type="ECO:0000313" key="2">
    <source>
        <dbReference type="EMBL" id="CAL8092982.1"/>
    </source>
</evidence>